<dbReference type="PROSITE" id="PS00138">
    <property type="entry name" value="SUBTILASE_SER"/>
    <property type="match status" value="1"/>
</dbReference>
<dbReference type="PANTHER" id="PTHR43806">
    <property type="entry name" value="PEPTIDASE S8"/>
    <property type="match status" value="1"/>
</dbReference>
<dbReference type="InterPro" id="IPR050131">
    <property type="entry name" value="Peptidase_S8_subtilisin-like"/>
</dbReference>
<protein>
    <submittedName>
        <fullName evidence="8">S8 family serine peptidase</fullName>
    </submittedName>
</protein>
<keyword evidence="9" id="KW-1185">Reference proteome</keyword>
<dbReference type="InterPro" id="IPR023828">
    <property type="entry name" value="Peptidase_S8_Ser-AS"/>
</dbReference>
<keyword evidence="4 5" id="KW-0720">Serine protease</keyword>
<evidence type="ECO:0000256" key="2">
    <source>
        <dbReference type="ARBA" id="ARBA00022670"/>
    </source>
</evidence>
<dbReference type="Proteomes" id="UP001217044">
    <property type="component" value="Chromosome"/>
</dbReference>
<dbReference type="InterPro" id="IPR000209">
    <property type="entry name" value="Peptidase_S8/S53_dom"/>
</dbReference>
<dbReference type="EMBL" id="CP115165">
    <property type="protein sequence ID" value="WDA59321.1"/>
    <property type="molecule type" value="Genomic_DNA"/>
</dbReference>
<feature type="chain" id="PRO_5046408467" evidence="6">
    <location>
        <begin position="20"/>
        <end position="574"/>
    </location>
</feature>
<feature type="active site" description="Charge relay system" evidence="5">
    <location>
        <position position="503"/>
    </location>
</feature>
<feature type="signal peptide" evidence="6">
    <location>
        <begin position="1"/>
        <end position="19"/>
    </location>
</feature>
<dbReference type="Gene3D" id="3.40.50.200">
    <property type="entry name" value="Peptidase S8/S53 domain"/>
    <property type="match status" value="1"/>
</dbReference>
<dbReference type="InterPro" id="IPR036852">
    <property type="entry name" value="Peptidase_S8/S53_dom_sf"/>
</dbReference>
<evidence type="ECO:0000256" key="5">
    <source>
        <dbReference type="PROSITE-ProRule" id="PRU01240"/>
    </source>
</evidence>
<keyword evidence="3 5" id="KW-0378">Hydrolase</keyword>
<dbReference type="InterPro" id="IPR015500">
    <property type="entry name" value="Peptidase_S8_subtilisin-rel"/>
</dbReference>
<evidence type="ECO:0000256" key="3">
    <source>
        <dbReference type="ARBA" id="ARBA00022801"/>
    </source>
</evidence>
<comment type="similarity">
    <text evidence="1 5">Belongs to the peptidase S8 family.</text>
</comment>
<feature type="active site" description="Charge relay system" evidence="5">
    <location>
        <position position="336"/>
    </location>
</feature>
<dbReference type="RefSeq" id="WP_273989764.1">
    <property type="nucleotide sequence ID" value="NZ_BAABQT010000020.1"/>
</dbReference>
<keyword evidence="6" id="KW-0732">Signal</keyword>
<evidence type="ECO:0000256" key="6">
    <source>
        <dbReference type="SAM" id="SignalP"/>
    </source>
</evidence>
<evidence type="ECO:0000259" key="7">
    <source>
        <dbReference type="Pfam" id="PF00082"/>
    </source>
</evidence>
<keyword evidence="2 5" id="KW-0645">Protease</keyword>
<dbReference type="Pfam" id="PF00082">
    <property type="entry name" value="Peptidase_S8"/>
    <property type="match status" value="1"/>
</dbReference>
<sequence>MNKHTLISLLALTLGLASATGLSPVPGSGRPDAFARAGDRLPLRSLGLDTVTGAQIQIPGVPPRTLKMTVNAAGRTELTVPDLPPGRVTVTLTRAGQRITRELDVLPPTTGHPAFRSLTNPGLSFEREQVLPDQVQVLLNPALTGAALNRRLEALRRYGTITTETLRLPTTNARLAPPTGSPCGGTLAVIQLGRGQALEEVLNALLADTSGDIWYPDPISSTKTPAALAQVRPGPFQSAPLQQAVPGVRGNLPAPQTGSFYYQPNLTPSGPRPALGMPRRGLGGAGSTIAVLDTGFSPVLDLHGELPSSRVMTPLNALQPAGAGTFTGTGDFWEGHGTQVAILAAGGQSGVAPQATALPVKVCGPDLDGRAVCTTRSVLRGVCLALDSVPANRLVLNLSLGGSVPTNAIHAALNWAEQQGVVVVAAGGNQGLNGHPPEYPAAFARPGVGSQRQLNLLAVASVRPGGPAGWTYSGFSTRGNYLNVSAPGEALDIGHPYLYSGTSFAAPLVAGAAALVQGAGLNRAPAAPQNALSTALSAQAASALQAVSVKAFMLSPARVRSMPGIEPTPDLSKY</sequence>
<dbReference type="PRINTS" id="PR00723">
    <property type="entry name" value="SUBTILISIN"/>
</dbReference>
<feature type="active site" description="Charge relay system" evidence="5">
    <location>
        <position position="293"/>
    </location>
</feature>
<evidence type="ECO:0000313" key="9">
    <source>
        <dbReference type="Proteomes" id="UP001217044"/>
    </source>
</evidence>
<organism evidence="8 9">
    <name type="scientific">Deinococcus aquaticus</name>
    <dbReference type="NCBI Taxonomy" id="328692"/>
    <lineage>
        <taxon>Bacteria</taxon>
        <taxon>Thermotogati</taxon>
        <taxon>Deinococcota</taxon>
        <taxon>Deinococci</taxon>
        <taxon>Deinococcales</taxon>
        <taxon>Deinococcaceae</taxon>
        <taxon>Deinococcus</taxon>
    </lineage>
</organism>
<dbReference type="PANTHER" id="PTHR43806:SF11">
    <property type="entry name" value="CEREVISIN-RELATED"/>
    <property type="match status" value="1"/>
</dbReference>
<feature type="domain" description="Peptidase S8/S53" evidence="7">
    <location>
        <begin position="284"/>
        <end position="531"/>
    </location>
</feature>
<dbReference type="SUPFAM" id="SSF52743">
    <property type="entry name" value="Subtilisin-like"/>
    <property type="match status" value="1"/>
</dbReference>
<evidence type="ECO:0000313" key="8">
    <source>
        <dbReference type="EMBL" id="WDA59321.1"/>
    </source>
</evidence>
<gene>
    <name evidence="8" type="ORF">M8445_03665</name>
</gene>
<evidence type="ECO:0000256" key="4">
    <source>
        <dbReference type="ARBA" id="ARBA00022825"/>
    </source>
</evidence>
<dbReference type="PROSITE" id="PS51892">
    <property type="entry name" value="SUBTILASE"/>
    <property type="match status" value="1"/>
</dbReference>
<accession>A0ABY7V5T2</accession>
<reference evidence="8 9" key="1">
    <citation type="submission" date="2022-12" db="EMBL/GenBank/DDBJ databases">
        <title>Genome Sequence of Deinococcus aquaticus Type Strain PB314.</title>
        <authorList>
            <person name="Albert C."/>
            <person name="Hill J."/>
            <person name="Boren L."/>
            <person name="Scholz-Ng S."/>
            <person name="Fatema N."/>
            <person name="Grosso R."/>
            <person name="Soboslay E."/>
            <person name="Tuohy J."/>
        </authorList>
    </citation>
    <scope>NUCLEOTIDE SEQUENCE [LARGE SCALE GENOMIC DNA]</scope>
    <source>
        <strain evidence="8 9">PB-314</strain>
    </source>
</reference>
<evidence type="ECO:0000256" key="1">
    <source>
        <dbReference type="ARBA" id="ARBA00011073"/>
    </source>
</evidence>
<proteinExistence type="inferred from homology"/>
<name>A0ABY7V5T2_9DEIO</name>